<organism evidence="1">
    <name type="scientific">Cronobacter phage CS01</name>
    <dbReference type="NCBI Taxonomy" id="2496544"/>
    <lineage>
        <taxon>Viruses</taxon>
        <taxon>Duplodnaviria</taxon>
        <taxon>Heunggongvirae</taxon>
        <taxon>Uroviricota</taxon>
        <taxon>Caudoviricetes</taxon>
        <taxon>Drexlerviridae</taxon>
        <taxon>Kyungwonvirus</taxon>
        <taxon>Kyungwonvirus CS01</taxon>
    </lineage>
</organism>
<protein>
    <recommendedName>
        <fullName evidence="3">Minor tail protein</fullName>
    </recommendedName>
</protein>
<evidence type="ECO:0008006" key="3">
    <source>
        <dbReference type="Google" id="ProtNLM"/>
    </source>
</evidence>
<dbReference type="EMBL" id="MH845412">
    <property type="protein sequence ID" value="AYJ73298.1"/>
    <property type="molecule type" value="Genomic_DNA"/>
</dbReference>
<sequence length="133" mass="15192">MHYELMLAARVLLDTQFGTAYSISYENVPFVPPADGSMWLKFDYMEADTIFLSLDRKCKSYIGIVQVGVIFAPGDGTDAARRAASDIAKFFYDGRMLQHGYIYQGAEVRPVQKHETGYMIPVRFTVRFDEKQE</sequence>
<accession>A0A3B8DXG1</accession>
<dbReference type="Pfam" id="PF13554">
    <property type="entry name" value="Phage_tail_terminator_5"/>
    <property type="match status" value="1"/>
</dbReference>
<dbReference type="Proteomes" id="UP000279491">
    <property type="component" value="Segment"/>
</dbReference>
<reference evidence="1" key="1">
    <citation type="submission" date="2018-09" db="EMBL/GenBank/DDBJ databases">
        <title>Genome Analysis and Characterisation of Bacteriophage CS01 Active against Cronobacter sakazakii.</title>
        <authorList>
            <person name="Kim G.-H."/>
            <person name="Kim J."/>
            <person name="Yoon S.-S."/>
        </authorList>
    </citation>
    <scope>NUCLEOTIDE SEQUENCE [LARGE SCALE GENOMIC DNA]</scope>
</reference>
<keyword evidence="2" id="KW-1185">Reference proteome</keyword>
<dbReference type="Gene3D" id="3.30.2000.20">
    <property type="match status" value="1"/>
</dbReference>
<gene>
    <name evidence="1" type="ORF">CS01_010</name>
</gene>
<proteinExistence type="predicted"/>
<evidence type="ECO:0000313" key="2">
    <source>
        <dbReference type="Proteomes" id="UP000279491"/>
    </source>
</evidence>
<name>A0A3B8DXG1_9CAUD</name>
<dbReference type="InterPro" id="IPR025395">
    <property type="entry name" value="Phage_tail_terminator-like"/>
</dbReference>
<evidence type="ECO:0000313" key="1">
    <source>
        <dbReference type="EMBL" id="AYJ73298.1"/>
    </source>
</evidence>